<protein>
    <submittedName>
        <fullName evidence="2">Uncharacterized protein</fullName>
    </submittedName>
</protein>
<evidence type="ECO:0000313" key="2">
    <source>
        <dbReference type="EMBL" id="ANB17259.1"/>
    </source>
</evidence>
<gene>
    <name evidence="2" type="ORF">I596_1229</name>
</gene>
<reference evidence="2 3" key="1">
    <citation type="submission" date="2016-04" db="EMBL/GenBank/DDBJ databases">
        <title>Complete genome sequence of Dokdonella koreensis DS-123T.</title>
        <authorList>
            <person name="Kim J.F."/>
            <person name="Lee H."/>
            <person name="Kwak M.-J."/>
        </authorList>
    </citation>
    <scope>NUCLEOTIDE SEQUENCE [LARGE SCALE GENOMIC DNA]</scope>
    <source>
        <strain evidence="2 3">DS-123</strain>
    </source>
</reference>
<evidence type="ECO:0000256" key="1">
    <source>
        <dbReference type="SAM" id="MobiDB-lite"/>
    </source>
</evidence>
<dbReference type="Proteomes" id="UP000076830">
    <property type="component" value="Chromosome"/>
</dbReference>
<organism evidence="2 3">
    <name type="scientific">Dokdonella koreensis DS-123</name>
    <dbReference type="NCBI Taxonomy" id="1300342"/>
    <lineage>
        <taxon>Bacteria</taxon>
        <taxon>Pseudomonadati</taxon>
        <taxon>Pseudomonadota</taxon>
        <taxon>Gammaproteobacteria</taxon>
        <taxon>Lysobacterales</taxon>
        <taxon>Rhodanobacteraceae</taxon>
        <taxon>Dokdonella</taxon>
    </lineage>
</organism>
<sequence length="46" mass="4850">MRRRVSVYAQRGGAEDHRGGHEVALGQEPGTISGGGILLRLRAHGA</sequence>
<accession>A0A160DSJ2</accession>
<proteinExistence type="predicted"/>
<keyword evidence="3" id="KW-1185">Reference proteome</keyword>
<dbReference type="AlphaFoldDB" id="A0A160DSJ2"/>
<feature type="region of interest" description="Disordered" evidence="1">
    <location>
        <begin position="1"/>
        <end position="28"/>
    </location>
</feature>
<name>A0A160DSJ2_9GAMM</name>
<evidence type="ECO:0000313" key="3">
    <source>
        <dbReference type="Proteomes" id="UP000076830"/>
    </source>
</evidence>
<dbReference type="EMBL" id="CP015249">
    <property type="protein sequence ID" value="ANB17259.1"/>
    <property type="molecule type" value="Genomic_DNA"/>
</dbReference>
<dbReference type="KEGG" id="dko:I596_1229"/>